<feature type="domain" description="PucR C-terminal helix-turn-helix" evidence="3">
    <location>
        <begin position="320"/>
        <end position="376"/>
    </location>
</feature>
<organism evidence="5 6">
    <name type="scientific">Enterovibrio gelatinilyticus</name>
    <dbReference type="NCBI Taxonomy" id="2899819"/>
    <lineage>
        <taxon>Bacteria</taxon>
        <taxon>Pseudomonadati</taxon>
        <taxon>Pseudomonadota</taxon>
        <taxon>Gammaproteobacteria</taxon>
        <taxon>Vibrionales</taxon>
        <taxon>Vibrionaceae</taxon>
        <taxon>Enterovibrio</taxon>
    </lineage>
</organism>
<dbReference type="InterPro" id="IPR051448">
    <property type="entry name" value="CdaR-like_regulators"/>
</dbReference>
<dbReference type="RefSeq" id="WP_274162891.1">
    <property type="nucleotide sequence ID" value="NZ_JAJUBC010000002.1"/>
</dbReference>
<evidence type="ECO:0000313" key="6">
    <source>
        <dbReference type="Proteomes" id="UP001149400"/>
    </source>
</evidence>
<comment type="caution">
    <text evidence="5">The sequence shown here is derived from an EMBL/GenBank/DDBJ whole genome shotgun (WGS) entry which is preliminary data.</text>
</comment>
<sequence>MQLNTMIARQIVERTMKIIGHSVNVMDERGLIIGSGDPSRLHQRHEGALLTLAENRIVEIDEATSNSLKGVKPGINLPVMFNNKAIGVVGISGLPDQVRNYGELVKMTAELIVEQAAFISQMQWDKRHREELVLQLINESELNNQQLLSIARGLDLDLEQPRVAAVVKLLPRDAETLSLEHLQSMVHMLENPERDNLVGISSVSRHEIVVLKPITTEHGEWSQQSEHKKVKKLLKRISDQKSFHVQIAYGGYFPSLKGLSRSYQTASATLAAGQHQGSVLFYENHTLPVLLSAMPDNDWRTRQLHEPMLALIKNDTRGTLTKTLIAFFDQNCDLVQTCESLHIHRNTLRYRLQQINQATSLNINQLEGKTLLYLSFLKWQQNT</sequence>
<dbReference type="InterPro" id="IPR042070">
    <property type="entry name" value="PucR_C-HTH_sf"/>
</dbReference>
<dbReference type="InterPro" id="IPR041522">
    <property type="entry name" value="CdaR_GGDEF"/>
</dbReference>
<dbReference type="Proteomes" id="UP001149400">
    <property type="component" value="Unassembled WGS sequence"/>
</dbReference>
<evidence type="ECO:0000256" key="1">
    <source>
        <dbReference type="ARBA" id="ARBA00006754"/>
    </source>
</evidence>
<dbReference type="Pfam" id="PF05651">
    <property type="entry name" value="Diacid_rec"/>
    <property type="match status" value="1"/>
</dbReference>
<evidence type="ECO:0000259" key="4">
    <source>
        <dbReference type="Pfam" id="PF17853"/>
    </source>
</evidence>
<evidence type="ECO:0000259" key="2">
    <source>
        <dbReference type="Pfam" id="PF05651"/>
    </source>
</evidence>
<dbReference type="EMBL" id="JAJUBC010000002">
    <property type="protein sequence ID" value="MDD1791965.1"/>
    <property type="molecule type" value="Genomic_DNA"/>
</dbReference>
<dbReference type="PANTHER" id="PTHR33744:SF15">
    <property type="entry name" value="CARBOHYDRATE DIACID REGULATOR"/>
    <property type="match status" value="1"/>
</dbReference>
<dbReference type="Gene3D" id="1.10.10.2840">
    <property type="entry name" value="PucR C-terminal helix-turn-helix domain"/>
    <property type="match status" value="1"/>
</dbReference>
<feature type="domain" description="CdaR GGDEF-like" evidence="4">
    <location>
        <begin position="144"/>
        <end position="271"/>
    </location>
</feature>
<gene>
    <name evidence="5" type="ORF">LRP50_02370</name>
</gene>
<keyword evidence="6" id="KW-1185">Reference proteome</keyword>
<comment type="similarity">
    <text evidence="1">Belongs to the CdaR family.</text>
</comment>
<proteinExistence type="inferred from homology"/>
<name>A0ABT5QWJ1_9GAMM</name>
<accession>A0ABT5QWJ1</accession>
<evidence type="ECO:0000259" key="3">
    <source>
        <dbReference type="Pfam" id="PF13556"/>
    </source>
</evidence>
<dbReference type="Pfam" id="PF17853">
    <property type="entry name" value="GGDEF_2"/>
    <property type="match status" value="1"/>
</dbReference>
<evidence type="ECO:0000313" key="5">
    <source>
        <dbReference type="EMBL" id="MDD1791965.1"/>
    </source>
</evidence>
<protein>
    <submittedName>
        <fullName evidence="5">Helix-turn-helix domain-containing protein</fullName>
    </submittedName>
</protein>
<dbReference type="PANTHER" id="PTHR33744">
    <property type="entry name" value="CARBOHYDRATE DIACID REGULATOR"/>
    <property type="match status" value="1"/>
</dbReference>
<dbReference type="InterPro" id="IPR025736">
    <property type="entry name" value="PucR_C-HTH_dom"/>
</dbReference>
<reference evidence="5" key="1">
    <citation type="submission" date="2021-12" db="EMBL/GenBank/DDBJ databases">
        <title>Enterovibrio ZSDZ35 sp. nov. and Enterovibrio ZSDZ42 sp. nov., isolated from coastal seawater in Qingdao.</title>
        <authorList>
            <person name="Zhang P."/>
        </authorList>
    </citation>
    <scope>NUCLEOTIDE SEQUENCE</scope>
    <source>
        <strain evidence="5">ZSDZ42</strain>
    </source>
</reference>
<feature type="domain" description="Putative sugar diacid recognition" evidence="2">
    <location>
        <begin position="3"/>
        <end position="136"/>
    </location>
</feature>
<dbReference type="InterPro" id="IPR008599">
    <property type="entry name" value="Diacid_rec"/>
</dbReference>
<dbReference type="Pfam" id="PF13556">
    <property type="entry name" value="HTH_30"/>
    <property type="match status" value="1"/>
</dbReference>